<dbReference type="Proteomes" id="UP000007755">
    <property type="component" value="Unassembled WGS sequence"/>
</dbReference>
<organism evidence="3">
    <name type="scientific">Acromyrmex echinatior</name>
    <name type="common">Panamanian leafcutter ant</name>
    <name type="synonym">Acromyrmex octospinosus echinatior</name>
    <dbReference type="NCBI Taxonomy" id="103372"/>
    <lineage>
        <taxon>Eukaryota</taxon>
        <taxon>Metazoa</taxon>
        <taxon>Ecdysozoa</taxon>
        <taxon>Arthropoda</taxon>
        <taxon>Hexapoda</taxon>
        <taxon>Insecta</taxon>
        <taxon>Pterygota</taxon>
        <taxon>Neoptera</taxon>
        <taxon>Endopterygota</taxon>
        <taxon>Hymenoptera</taxon>
        <taxon>Apocrita</taxon>
        <taxon>Aculeata</taxon>
        <taxon>Formicoidea</taxon>
        <taxon>Formicidae</taxon>
        <taxon>Myrmicinae</taxon>
        <taxon>Acromyrmex</taxon>
    </lineage>
</organism>
<sequence length="169" mass="19366">MHSQVSIVHGERRVFKKQSQASAEYTRPERLTSEEEMDTPQSLNLIAFQPGALRLSGRTSIDRSCSGGQYSDLYEIWNNVVSKLTSRVNQIAPTIYIVTTKETTFALIKAAEFSLCEYTLVQTEHSKLFILETQRDHTFKIRSRISLDNLDIFAYVNSKFVYVETSRSN</sequence>
<keyword evidence="3" id="KW-1185">Reference proteome</keyword>
<evidence type="ECO:0000313" key="2">
    <source>
        <dbReference type="EMBL" id="EGI67244.1"/>
    </source>
</evidence>
<dbReference type="InParanoid" id="F4WEX3"/>
<evidence type="ECO:0000313" key="3">
    <source>
        <dbReference type="Proteomes" id="UP000007755"/>
    </source>
</evidence>
<accession>F4WEX3</accession>
<gene>
    <name evidence="2" type="ORF">G5I_04177</name>
</gene>
<evidence type="ECO:0000256" key="1">
    <source>
        <dbReference type="SAM" id="MobiDB-lite"/>
    </source>
</evidence>
<dbReference type="EMBL" id="GL888112">
    <property type="protein sequence ID" value="EGI67244.1"/>
    <property type="molecule type" value="Genomic_DNA"/>
</dbReference>
<proteinExistence type="predicted"/>
<protein>
    <submittedName>
        <fullName evidence="2">Uncharacterized protein</fullName>
    </submittedName>
</protein>
<name>F4WEX3_ACREC</name>
<feature type="region of interest" description="Disordered" evidence="1">
    <location>
        <begin position="18"/>
        <end position="37"/>
    </location>
</feature>
<dbReference type="AlphaFoldDB" id="F4WEX3"/>
<reference evidence="2" key="1">
    <citation type="submission" date="2011-02" db="EMBL/GenBank/DDBJ databases">
        <title>The genome of the leaf-cutting ant Acromyrmex echinatior suggests key adaptations to social evolution and fungus farming.</title>
        <authorList>
            <person name="Nygaard S."/>
            <person name="Zhang G."/>
        </authorList>
    </citation>
    <scope>NUCLEOTIDE SEQUENCE</scope>
</reference>
<dbReference type="Pfam" id="PF24664">
    <property type="entry name" value="Monjiviricetes_fusion"/>
    <property type="match status" value="1"/>
</dbReference>